<evidence type="ECO:0000256" key="1">
    <source>
        <dbReference type="SAM" id="SignalP"/>
    </source>
</evidence>
<evidence type="ECO:0000313" key="2">
    <source>
        <dbReference type="EMBL" id="TWI84359.1"/>
    </source>
</evidence>
<comment type="caution">
    <text evidence="2">The sequence shown here is derived from an EMBL/GenBank/DDBJ whole genome shotgun (WGS) entry which is preliminary data.</text>
</comment>
<gene>
    <name evidence="2" type="ORF">LX66_4726</name>
</gene>
<evidence type="ECO:0000313" key="3">
    <source>
        <dbReference type="Proteomes" id="UP000316778"/>
    </source>
</evidence>
<proteinExistence type="predicted"/>
<dbReference type="AlphaFoldDB" id="A0A562SSU9"/>
<feature type="signal peptide" evidence="1">
    <location>
        <begin position="1"/>
        <end position="24"/>
    </location>
</feature>
<keyword evidence="3" id="KW-1185">Reference proteome</keyword>
<dbReference type="EMBL" id="VLLG01000005">
    <property type="protein sequence ID" value="TWI84359.1"/>
    <property type="molecule type" value="Genomic_DNA"/>
</dbReference>
<reference evidence="2 3" key="1">
    <citation type="journal article" date="2013" name="Stand. Genomic Sci.">
        <title>Genomic Encyclopedia of Type Strains, Phase I: The one thousand microbial genomes (KMG-I) project.</title>
        <authorList>
            <person name="Kyrpides N.C."/>
            <person name="Woyke T."/>
            <person name="Eisen J.A."/>
            <person name="Garrity G."/>
            <person name="Lilburn T.G."/>
            <person name="Beck B.J."/>
            <person name="Whitman W.B."/>
            <person name="Hugenholtz P."/>
            <person name="Klenk H.P."/>
        </authorList>
    </citation>
    <scope>NUCLEOTIDE SEQUENCE [LARGE SCALE GENOMIC DNA]</scope>
    <source>
        <strain evidence="2 3">DSM 13484</strain>
    </source>
</reference>
<dbReference type="Proteomes" id="UP000316778">
    <property type="component" value="Unassembled WGS sequence"/>
</dbReference>
<name>A0A562SSU9_CHIJA</name>
<protein>
    <submittedName>
        <fullName evidence="2">Uncharacterized protein</fullName>
    </submittedName>
</protein>
<dbReference type="RefSeq" id="WP_145717950.1">
    <property type="nucleotide sequence ID" value="NZ_BAAAFY010000002.1"/>
</dbReference>
<organism evidence="2 3">
    <name type="scientific">Chitinophaga japonensis</name>
    <name type="common">Flexibacter japonensis</name>
    <dbReference type="NCBI Taxonomy" id="104662"/>
    <lineage>
        <taxon>Bacteria</taxon>
        <taxon>Pseudomonadati</taxon>
        <taxon>Bacteroidota</taxon>
        <taxon>Chitinophagia</taxon>
        <taxon>Chitinophagales</taxon>
        <taxon>Chitinophagaceae</taxon>
        <taxon>Chitinophaga</taxon>
    </lineage>
</organism>
<accession>A0A562SSU9</accession>
<sequence>MKPLSFKNLSILGLVLTVTSAVTAAVIPSKDKAKDADKFGMNSIVPSSDGASVTCVPAAGESCIFTADSGTTGGLVPTSMGTTVE</sequence>
<keyword evidence="1" id="KW-0732">Signal</keyword>
<feature type="chain" id="PRO_5021980336" evidence="1">
    <location>
        <begin position="25"/>
        <end position="85"/>
    </location>
</feature>